<evidence type="ECO:0000256" key="2">
    <source>
        <dbReference type="ARBA" id="ARBA00022475"/>
    </source>
</evidence>
<name>A0A8B2ZEF9_9LACO</name>
<evidence type="ECO:0000256" key="1">
    <source>
        <dbReference type="ARBA" id="ARBA00004651"/>
    </source>
</evidence>
<proteinExistence type="predicted"/>
<feature type="transmembrane region" description="Helical" evidence="6">
    <location>
        <begin position="403"/>
        <end position="423"/>
    </location>
</feature>
<sequence length="506" mass="57689">MSTRIINARRNIISGFANKLLSILMPFIIRTVVIKKLGMDYLGLDNLFVSILQVLNLSELGLSSAIVYCMYAPIAENNVKVVNAYYGFIKKAYQIIGVLVLFLGVLIIPILPHLIRGNVPSDINLYILFFVYLFNAVISYFLFAYKNVMLSASQRVDIYNNIMSISRLAMYALQIIVLFSFSNYYVYIIMVPLSTIINNIITSKYVDNHFKEYRPCGKLSSEEIESLKHQIIGLFIGKLCVVTRNSFDSIIVSAYFGLVVTAVYNNYYYIMNAVVAIMAIISASIIPGIGNSIATETVEKNYHDFMKFNFIFCWVTGCCTIFLACLYQPFMKMWVGRSNMFSLSSAILFAIYFFVLMIGNIRAAYTEAAGLWWENKGRAIFESVANLILNVVLGKVWGVNGVIVATILTTVIINFIMSSKIIYKYYFKNIKINEYFMISLFWVIATGISMIICLYINKIVELDGILELVKCSIICLCVSNTIFWVIFHKTKLYLKSKKWIVKAFER</sequence>
<evidence type="ECO:0000256" key="6">
    <source>
        <dbReference type="SAM" id="Phobius"/>
    </source>
</evidence>
<dbReference type="EMBL" id="QSQR01000001">
    <property type="protein sequence ID" value="RGK48308.1"/>
    <property type="molecule type" value="Genomic_DNA"/>
</dbReference>
<evidence type="ECO:0000256" key="4">
    <source>
        <dbReference type="ARBA" id="ARBA00022989"/>
    </source>
</evidence>
<evidence type="ECO:0000256" key="3">
    <source>
        <dbReference type="ARBA" id="ARBA00022692"/>
    </source>
</evidence>
<keyword evidence="3 6" id="KW-0812">Transmembrane</keyword>
<reference evidence="7 8" key="1">
    <citation type="submission" date="2018-08" db="EMBL/GenBank/DDBJ databases">
        <title>A genome reference for cultivated species of the human gut microbiota.</title>
        <authorList>
            <person name="Zou Y."/>
            <person name="Xue W."/>
            <person name="Luo G."/>
        </authorList>
    </citation>
    <scope>NUCLEOTIDE SEQUENCE [LARGE SCALE GENOMIC DNA]</scope>
    <source>
        <strain evidence="7 8">TF10-9AT</strain>
    </source>
</reference>
<feature type="transmembrane region" description="Helical" evidence="6">
    <location>
        <begin position="92"/>
        <end position="111"/>
    </location>
</feature>
<feature type="transmembrane region" description="Helical" evidence="6">
    <location>
        <begin position="49"/>
        <end position="71"/>
    </location>
</feature>
<keyword evidence="2" id="KW-1003">Cell membrane</keyword>
<evidence type="ECO:0008006" key="9">
    <source>
        <dbReference type="Google" id="ProtNLM"/>
    </source>
</evidence>
<dbReference type="AlphaFoldDB" id="A0A8B2ZEF9"/>
<evidence type="ECO:0000256" key="5">
    <source>
        <dbReference type="ARBA" id="ARBA00023136"/>
    </source>
</evidence>
<dbReference type="InterPro" id="IPR050833">
    <property type="entry name" value="Poly_Biosynth_Transport"/>
</dbReference>
<comment type="subcellular location">
    <subcellularLocation>
        <location evidence="1">Cell membrane</location>
        <topology evidence="1">Multi-pass membrane protein</topology>
    </subcellularLocation>
</comment>
<feature type="transmembrane region" description="Helical" evidence="6">
    <location>
        <begin position="435"/>
        <end position="459"/>
    </location>
</feature>
<feature type="transmembrane region" description="Helical" evidence="6">
    <location>
        <begin position="465"/>
        <end position="487"/>
    </location>
</feature>
<feature type="transmembrane region" description="Helical" evidence="6">
    <location>
        <begin position="247"/>
        <end position="264"/>
    </location>
</feature>
<accession>A0A8B2ZEF9</accession>
<feature type="transmembrane region" description="Helical" evidence="6">
    <location>
        <begin position="270"/>
        <end position="289"/>
    </location>
</feature>
<keyword evidence="4 6" id="KW-1133">Transmembrane helix</keyword>
<dbReference type="PANTHER" id="PTHR30250">
    <property type="entry name" value="PST FAMILY PREDICTED COLANIC ACID TRANSPORTER"/>
    <property type="match status" value="1"/>
</dbReference>
<feature type="transmembrane region" description="Helical" evidence="6">
    <location>
        <begin position="341"/>
        <end position="359"/>
    </location>
</feature>
<evidence type="ECO:0000313" key="7">
    <source>
        <dbReference type="EMBL" id="RGK48308.1"/>
    </source>
</evidence>
<evidence type="ECO:0000313" key="8">
    <source>
        <dbReference type="Proteomes" id="UP000260790"/>
    </source>
</evidence>
<organism evidence="7 8">
    <name type="scientific">Ligilactobacillus ruminis</name>
    <dbReference type="NCBI Taxonomy" id="1623"/>
    <lineage>
        <taxon>Bacteria</taxon>
        <taxon>Bacillati</taxon>
        <taxon>Bacillota</taxon>
        <taxon>Bacilli</taxon>
        <taxon>Lactobacillales</taxon>
        <taxon>Lactobacillaceae</taxon>
        <taxon>Ligilactobacillus</taxon>
    </lineage>
</organism>
<feature type="transmembrane region" description="Helical" evidence="6">
    <location>
        <begin position="123"/>
        <end position="146"/>
    </location>
</feature>
<dbReference type="PANTHER" id="PTHR30250:SF11">
    <property type="entry name" value="O-ANTIGEN TRANSPORTER-RELATED"/>
    <property type="match status" value="1"/>
</dbReference>
<dbReference type="RefSeq" id="WP_117642130.1">
    <property type="nucleotide sequence ID" value="NZ_JAQFDM010000005.1"/>
</dbReference>
<keyword evidence="5 6" id="KW-0472">Membrane</keyword>
<gene>
    <name evidence="7" type="ORF">DXD09_00815</name>
</gene>
<dbReference type="Proteomes" id="UP000260790">
    <property type="component" value="Unassembled WGS sequence"/>
</dbReference>
<feature type="transmembrane region" description="Helical" evidence="6">
    <location>
        <begin position="310"/>
        <end position="329"/>
    </location>
</feature>
<protein>
    <recommendedName>
        <fullName evidence="9">Polysaccharide biosynthesis protein</fullName>
    </recommendedName>
</protein>
<dbReference type="GO" id="GO:0005886">
    <property type="term" value="C:plasma membrane"/>
    <property type="evidence" value="ECO:0007669"/>
    <property type="project" value="UniProtKB-SubCell"/>
</dbReference>
<feature type="transmembrane region" description="Helical" evidence="6">
    <location>
        <begin position="12"/>
        <end position="29"/>
    </location>
</feature>
<comment type="caution">
    <text evidence="7">The sequence shown here is derived from an EMBL/GenBank/DDBJ whole genome shotgun (WGS) entry which is preliminary data.</text>
</comment>